<dbReference type="RefSeq" id="WP_139082146.1">
    <property type="nucleotide sequence ID" value="NZ_VDFV01000019.1"/>
</dbReference>
<keyword evidence="2" id="KW-1185">Reference proteome</keyword>
<sequence length="87" mass="9195">MNHSHRKVLHSLFAHPIPSNIHLSDVEAVLRDLGAEVGHSGHGRFTATLAGQHISLHGGNHGLSKDEVAQVRKALEAAGIAPADYPA</sequence>
<name>A0A5C4NCP3_9RHOB</name>
<gene>
    <name evidence="1" type="ORF">FHG71_13140</name>
</gene>
<dbReference type="Proteomes" id="UP000305709">
    <property type="component" value="Unassembled WGS sequence"/>
</dbReference>
<evidence type="ECO:0008006" key="3">
    <source>
        <dbReference type="Google" id="ProtNLM"/>
    </source>
</evidence>
<accession>A0A5C4NCP3</accession>
<proteinExistence type="predicted"/>
<evidence type="ECO:0000313" key="2">
    <source>
        <dbReference type="Proteomes" id="UP000305709"/>
    </source>
</evidence>
<organism evidence="1 2">
    <name type="scientific">Rubellimicrobium roseum</name>
    <dbReference type="NCBI Taxonomy" id="687525"/>
    <lineage>
        <taxon>Bacteria</taxon>
        <taxon>Pseudomonadati</taxon>
        <taxon>Pseudomonadota</taxon>
        <taxon>Alphaproteobacteria</taxon>
        <taxon>Rhodobacterales</taxon>
        <taxon>Roseobacteraceae</taxon>
        <taxon>Rubellimicrobium</taxon>
    </lineage>
</organism>
<dbReference type="EMBL" id="VDFV01000019">
    <property type="protein sequence ID" value="TNC70334.1"/>
    <property type="molecule type" value="Genomic_DNA"/>
</dbReference>
<evidence type="ECO:0000313" key="1">
    <source>
        <dbReference type="EMBL" id="TNC70334.1"/>
    </source>
</evidence>
<dbReference type="AlphaFoldDB" id="A0A5C4NCP3"/>
<protein>
    <recommendedName>
        <fullName evidence="3">Type II toxin-antitoxin system HicA family toxin</fullName>
    </recommendedName>
</protein>
<comment type="caution">
    <text evidence="1">The sequence shown here is derived from an EMBL/GenBank/DDBJ whole genome shotgun (WGS) entry which is preliminary data.</text>
</comment>
<dbReference type="OrthoDB" id="73001at2"/>
<reference evidence="1 2" key="1">
    <citation type="submission" date="2019-06" db="EMBL/GenBank/DDBJ databases">
        <authorList>
            <person name="Jiang L."/>
        </authorList>
    </citation>
    <scope>NUCLEOTIDE SEQUENCE [LARGE SCALE GENOMIC DNA]</scope>
    <source>
        <strain evidence="1 2">YIM 48858</strain>
    </source>
</reference>